<evidence type="ECO:0000313" key="1">
    <source>
        <dbReference type="EMBL" id="OQD87678.1"/>
    </source>
</evidence>
<comment type="caution">
    <text evidence="1">The sequence shown here is derived from an EMBL/GenBank/DDBJ whole genome shotgun (WGS) entry which is preliminary data.</text>
</comment>
<proteinExistence type="predicted"/>
<reference evidence="2" key="1">
    <citation type="journal article" date="2017" name="Nat. Microbiol.">
        <title>Global analysis of biosynthetic gene clusters reveals vast potential of secondary metabolite production in Penicillium species.</title>
        <authorList>
            <person name="Nielsen J.C."/>
            <person name="Grijseels S."/>
            <person name="Prigent S."/>
            <person name="Ji B."/>
            <person name="Dainat J."/>
            <person name="Nielsen K.F."/>
            <person name="Frisvad J.C."/>
            <person name="Workman M."/>
            <person name="Nielsen J."/>
        </authorList>
    </citation>
    <scope>NUCLEOTIDE SEQUENCE [LARGE SCALE GENOMIC DNA]</scope>
    <source>
        <strain evidence="2">IBT 31811</strain>
    </source>
</reference>
<sequence>MRAIPLAGVQAMANSDLFPSASKNEGAFAGPCHPHHKDEPVVWVWFDEAGASVVDVYAYELPDRTVYLIDTPGFDKSLDRDGESHGGALAWIARYNDGTWDTSEGLLERYEHLGEQITSRGFQKLEMCVLGPGNAYYARWQDGSWACHGESEYRNAIRTYSSIDDGSTILNLALGYGGSYVISYGRRDDMRRIKSVWNLCGHYEHLAKFLENNHDISIAALALDPTTNTSYVIIFEETNSVGRWHTRWYGIRRLEKPVRDWWHKAG</sequence>
<name>A0A1V6QEN1_9EURO</name>
<protein>
    <submittedName>
        <fullName evidence="1">Uncharacterized protein</fullName>
    </submittedName>
</protein>
<dbReference type="EMBL" id="MDYN01000005">
    <property type="protein sequence ID" value="OQD87678.1"/>
    <property type="molecule type" value="Genomic_DNA"/>
</dbReference>
<evidence type="ECO:0000313" key="2">
    <source>
        <dbReference type="Proteomes" id="UP000191672"/>
    </source>
</evidence>
<organism evidence="1 2">
    <name type="scientific">Penicillium antarcticum</name>
    <dbReference type="NCBI Taxonomy" id="416450"/>
    <lineage>
        <taxon>Eukaryota</taxon>
        <taxon>Fungi</taxon>
        <taxon>Dikarya</taxon>
        <taxon>Ascomycota</taxon>
        <taxon>Pezizomycotina</taxon>
        <taxon>Eurotiomycetes</taxon>
        <taxon>Eurotiomycetidae</taxon>
        <taxon>Eurotiales</taxon>
        <taxon>Aspergillaceae</taxon>
        <taxon>Penicillium</taxon>
    </lineage>
</organism>
<accession>A0A1V6QEN1</accession>
<dbReference type="AlphaFoldDB" id="A0A1V6QEN1"/>
<dbReference type="Proteomes" id="UP000191672">
    <property type="component" value="Unassembled WGS sequence"/>
</dbReference>
<gene>
    <name evidence="1" type="ORF">PENANT_c005G05767</name>
</gene>
<keyword evidence="2" id="KW-1185">Reference proteome</keyword>